<reference evidence="2" key="1">
    <citation type="submission" date="2020-02" db="EMBL/GenBank/DDBJ databases">
        <authorList>
            <person name="Palmer J.M."/>
        </authorList>
    </citation>
    <scope>NUCLEOTIDE SEQUENCE</scope>
    <source>
        <strain evidence="2">EPUS1.4</strain>
        <tissue evidence="2">Thallus</tissue>
    </source>
</reference>
<gene>
    <name evidence="2" type="ORF">GJ744_003159</name>
</gene>
<sequence length="65" mass="7232">MDTFEPYPQESSHLLIGGSCGILEESEEAGRWDAREDVGSIGEKKSEPFAPAEHERILSPAMHLY</sequence>
<evidence type="ECO:0000256" key="1">
    <source>
        <dbReference type="SAM" id="MobiDB-lite"/>
    </source>
</evidence>
<feature type="compositionally biased region" description="Basic and acidic residues" evidence="1">
    <location>
        <begin position="28"/>
        <end position="53"/>
    </location>
</feature>
<comment type="caution">
    <text evidence="2">The sequence shown here is derived from an EMBL/GenBank/DDBJ whole genome shotgun (WGS) entry which is preliminary data.</text>
</comment>
<evidence type="ECO:0000313" key="3">
    <source>
        <dbReference type="Proteomes" id="UP000606974"/>
    </source>
</evidence>
<name>A0A8H7ARX3_9EURO</name>
<organism evidence="2 3">
    <name type="scientific">Endocarpon pusillum</name>
    <dbReference type="NCBI Taxonomy" id="364733"/>
    <lineage>
        <taxon>Eukaryota</taxon>
        <taxon>Fungi</taxon>
        <taxon>Dikarya</taxon>
        <taxon>Ascomycota</taxon>
        <taxon>Pezizomycotina</taxon>
        <taxon>Eurotiomycetes</taxon>
        <taxon>Chaetothyriomycetidae</taxon>
        <taxon>Verrucariales</taxon>
        <taxon>Verrucariaceae</taxon>
        <taxon>Endocarpon</taxon>
    </lineage>
</organism>
<proteinExistence type="predicted"/>
<evidence type="ECO:0000313" key="2">
    <source>
        <dbReference type="EMBL" id="KAF7511926.1"/>
    </source>
</evidence>
<protein>
    <submittedName>
        <fullName evidence="2">Uncharacterized protein</fullName>
    </submittedName>
</protein>
<dbReference type="Proteomes" id="UP000606974">
    <property type="component" value="Unassembled WGS sequence"/>
</dbReference>
<accession>A0A8H7ARX3</accession>
<dbReference type="AlphaFoldDB" id="A0A8H7ARX3"/>
<keyword evidence="3" id="KW-1185">Reference proteome</keyword>
<feature type="region of interest" description="Disordered" evidence="1">
    <location>
        <begin position="27"/>
        <end position="53"/>
    </location>
</feature>
<dbReference type="EMBL" id="JAACFV010000016">
    <property type="protein sequence ID" value="KAF7511926.1"/>
    <property type="molecule type" value="Genomic_DNA"/>
</dbReference>